<proteinExistence type="predicted"/>
<accession>A0A927GV71</accession>
<name>A0A927GV71_9GAMM</name>
<dbReference type="Gene3D" id="3.60.21.10">
    <property type="match status" value="1"/>
</dbReference>
<keyword evidence="3" id="KW-0479">Metal-binding</keyword>
<dbReference type="GO" id="GO:0016020">
    <property type="term" value="C:membrane"/>
    <property type="evidence" value="ECO:0007669"/>
    <property type="project" value="GOC"/>
</dbReference>
<keyword evidence="1" id="KW-1003">Cell membrane</keyword>
<dbReference type="EMBL" id="JACXLD010000002">
    <property type="protein sequence ID" value="MBD2858361.1"/>
    <property type="molecule type" value="Genomic_DNA"/>
</dbReference>
<reference evidence="8" key="1">
    <citation type="submission" date="2020-09" db="EMBL/GenBank/DDBJ databases">
        <authorList>
            <person name="Yoon J.-W."/>
        </authorList>
    </citation>
    <scope>NUCLEOTIDE SEQUENCE</scope>
    <source>
        <strain evidence="8">KMU-158</strain>
    </source>
</reference>
<dbReference type="AlphaFoldDB" id="A0A927GV71"/>
<evidence type="ECO:0000313" key="9">
    <source>
        <dbReference type="Proteomes" id="UP000610558"/>
    </source>
</evidence>
<evidence type="ECO:0000256" key="1">
    <source>
        <dbReference type="ARBA" id="ARBA00022475"/>
    </source>
</evidence>
<dbReference type="InterPro" id="IPR043461">
    <property type="entry name" value="LpxH-like"/>
</dbReference>
<keyword evidence="5" id="KW-0464">Manganese</keyword>
<dbReference type="SUPFAM" id="SSF56300">
    <property type="entry name" value="Metallo-dependent phosphatases"/>
    <property type="match status" value="1"/>
</dbReference>
<comment type="caution">
    <text evidence="8">The sequence shown here is derived from an EMBL/GenBank/DDBJ whole genome shotgun (WGS) entry which is preliminary data.</text>
</comment>
<dbReference type="PANTHER" id="PTHR34990:SF2">
    <property type="entry name" value="BLL8164 PROTEIN"/>
    <property type="match status" value="1"/>
</dbReference>
<dbReference type="InterPro" id="IPR029052">
    <property type="entry name" value="Metallo-depent_PP-like"/>
</dbReference>
<organism evidence="8 9">
    <name type="scientific">Spongiibacter pelagi</name>
    <dbReference type="NCBI Taxonomy" id="2760804"/>
    <lineage>
        <taxon>Bacteria</taxon>
        <taxon>Pseudomonadati</taxon>
        <taxon>Pseudomonadota</taxon>
        <taxon>Gammaproteobacteria</taxon>
        <taxon>Cellvibrionales</taxon>
        <taxon>Spongiibacteraceae</taxon>
        <taxon>Spongiibacter</taxon>
    </lineage>
</organism>
<evidence type="ECO:0000256" key="6">
    <source>
        <dbReference type="SAM" id="MobiDB-lite"/>
    </source>
</evidence>
<dbReference type="InterPro" id="IPR004843">
    <property type="entry name" value="Calcineurin-like_PHP"/>
</dbReference>
<evidence type="ECO:0000256" key="2">
    <source>
        <dbReference type="ARBA" id="ARBA00022519"/>
    </source>
</evidence>
<sequence length="285" mass="33135">MTPQVEAPVSKVPSEKVYYKTIWLSDIHLGFKDCRAEYLLNFLSRVECDTIYLVGDVVDLWSLKRTLYWPASHHDVLRTLFRKANSGTRVVYIPGNHDETFRDYVGHIFGPIEVKKEAIHTTVTGKRLLMFHGDCLDEHIRLNKWEDLIGDYAYDLLLFVNRWANYFRRRFGWHYWSLATYIKQRIPNARQVIDVFEKAAVELAKERGMDGVICGHIHQPALKEIDGILYCNDGDWIENCTVLGETEEGVMELLNWTERQSVMDTLASKPTEEPEAEVLPLRRAS</sequence>
<dbReference type="GO" id="GO:0046872">
    <property type="term" value="F:metal ion binding"/>
    <property type="evidence" value="ECO:0007669"/>
    <property type="project" value="UniProtKB-KW"/>
</dbReference>
<dbReference type="GO" id="GO:0008758">
    <property type="term" value="F:UDP-2,3-diacylglucosamine hydrolase activity"/>
    <property type="evidence" value="ECO:0007669"/>
    <property type="project" value="TreeGrafter"/>
</dbReference>
<dbReference type="PANTHER" id="PTHR34990">
    <property type="entry name" value="UDP-2,3-DIACYLGLUCOSAMINE HYDROLASE-RELATED"/>
    <property type="match status" value="1"/>
</dbReference>
<gene>
    <name evidence="8" type="ORF">IB286_05005</name>
</gene>
<keyword evidence="9" id="KW-1185">Reference proteome</keyword>
<evidence type="ECO:0000259" key="7">
    <source>
        <dbReference type="Pfam" id="PF00149"/>
    </source>
</evidence>
<dbReference type="Proteomes" id="UP000610558">
    <property type="component" value="Unassembled WGS sequence"/>
</dbReference>
<evidence type="ECO:0000313" key="8">
    <source>
        <dbReference type="EMBL" id="MBD2858361.1"/>
    </source>
</evidence>
<feature type="domain" description="Calcineurin-like phosphoesterase" evidence="7">
    <location>
        <begin position="21"/>
        <end position="220"/>
    </location>
</feature>
<evidence type="ECO:0000256" key="3">
    <source>
        <dbReference type="ARBA" id="ARBA00022723"/>
    </source>
</evidence>
<dbReference type="GO" id="GO:0009245">
    <property type="term" value="P:lipid A biosynthetic process"/>
    <property type="evidence" value="ECO:0007669"/>
    <property type="project" value="TreeGrafter"/>
</dbReference>
<feature type="region of interest" description="Disordered" evidence="6">
    <location>
        <begin position="265"/>
        <end position="285"/>
    </location>
</feature>
<keyword evidence="4" id="KW-0472">Membrane</keyword>
<dbReference type="CDD" id="cd07398">
    <property type="entry name" value="MPP_YbbF-LpxH"/>
    <property type="match status" value="1"/>
</dbReference>
<keyword evidence="2" id="KW-0997">Cell inner membrane</keyword>
<dbReference type="Pfam" id="PF00149">
    <property type="entry name" value="Metallophos"/>
    <property type="match status" value="1"/>
</dbReference>
<evidence type="ECO:0000256" key="4">
    <source>
        <dbReference type="ARBA" id="ARBA00023136"/>
    </source>
</evidence>
<protein>
    <submittedName>
        <fullName evidence="8">UDP-2,3-diacylglucosamine diphosphatase</fullName>
    </submittedName>
</protein>
<evidence type="ECO:0000256" key="5">
    <source>
        <dbReference type="ARBA" id="ARBA00023211"/>
    </source>
</evidence>